<dbReference type="Pfam" id="PF04784">
    <property type="entry name" value="DUF547"/>
    <property type="match status" value="1"/>
</dbReference>
<dbReference type="AlphaFoldDB" id="A0A8J6Q5J8"/>
<keyword evidence="3" id="KW-1185">Reference proteome</keyword>
<comment type="caution">
    <text evidence="2">The sequence shown here is derived from an EMBL/GenBank/DDBJ whole genome shotgun (WGS) entry which is preliminary data.</text>
</comment>
<dbReference type="InterPro" id="IPR006869">
    <property type="entry name" value="DUF547"/>
</dbReference>
<gene>
    <name evidence="2" type="ORF">ICJ83_01405</name>
</gene>
<dbReference type="Proteomes" id="UP000600588">
    <property type="component" value="Unassembled WGS sequence"/>
</dbReference>
<organism evidence="2 3">
    <name type="scientific">Aestuariibaculum sediminum</name>
    <dbReference type="NCBI Taxonomy" id="2770637"/>
    <lineage>
        <taxon>Bacteria</taxon>
        <taxon>Pseudomonadati</taxon>
        <taxon>Bacteroidota</taxon>
        <taxon>Flavobacteriia</taxon>
        <taxon>Flavobacteriales</taxon>
        <taxon>Flavobacteriaceae</taxon>
    </lineage>
</organism>
<dbReference type="PANTHER" id="PTHR46361">
    <property type="entry name" value="ELECTRON CARRIER/ PROTEIN DISULFIDE OXIDOREDUCTASE"/>
    <property type="match status" value="1"/>
</dbReference>
<evidence type="ECO:0000259" key="1">
    <source>
        <dbReference type="Pfam" id="PF04784"/>
    </source>
</evidence>
<proteinExistence type="predicted"/>
<protein>
    <submittedName>
        <fullName evidence="2">DUF547 domain-containing protein</fullName>
    </submittedName>
</protein>
<dbReference type="RefSeq" id="WP_188228567.1">
    <property type="nucleotide sequence ID" value="NZ_JACVXB010000001.1"/>
</dbReference>
<evidence type="ECO:0000313" key="2">
    <source>
        <dbReference type="EMBL" id="MBD0830778.1"/>
    </source>
</evidence>
<sequence>MKLVLCIFLIGSFQISRYELQAQENDSRLWNTLLQKHVTPNGIVDYKAFKKQHHILKDYIHFLSEHVPGKTANKNEVLAFWINAYNALTIDLVLRHYPISSIKNIKKPWKQPLWKFNEQWYDLSTIEHDILRKMEEPRIHFAINCASISCPKLQNFAFTPNQLEEQLTIATTTFLNDTTKNSISINQLELSKIFKWYRSDFLAQDKSIAHFISRYTESTISENATISFKPYNWNLNE</sequence>
<evidence type="ECO:0000313" key="3">
    <source>
        <dbReference type="Proteomes" id="UP000600588"/>
    </source>
</evidence>
<dbReference type="EMBL" id="JACVXB010000001">
    <property type="protein sequence ID" value="MBD0830778.1"/>
    <property type="molecule type" value="Genomic_DNA"/>
</dbReference>
<dbReference type="PANTHER" id="PTHR46361:SF3">
    <property type="entry name" value="ELECTRON CARRIER_ PROTEIN DISULFIDE OXIDOREDUCTASE"/>
    <property type="match status" value="1"/>
</dbReference>
<feature type="domain" description="DUF547" evidence="1">
    <location>
        <begin position="72"/>
        <end position="175"/>
    </location>
</feature>
<accession>A0A8J6Q5J8</accession>
<name>A0A8J6Q5J8_9FLAO</name>
<reference evidence="2 3" key="1">
    <citation type="submission" date="2020-09" db="EMBL/GenBank/DDBJ databases">
        <title>TT11 complete genome.</title>
        <authorList>
            <person name="Wu Z."/>
        </authorList>
    </citation>
    <scope>NUCLEOTIDE SEQUENCE [LARGE SCALE GENOMIC DNA]</scope>
    <source>
        <strain evidence="2 3">TT11</strain>
    </source>
</reference>